<dbReference type="SUPFAM" id="SSF53098">
    <property type="entry name" value="Ribonuclease H-like"/>
    <property type="match status" value="1"/>
</dbReference>
<dbReference type="PANTHER" id="PTHR47074:SF11">
    <property type="entry name" value="REVERSE TRANSCRIPTASE-LIKE PROTEIN"/>
    <property type="match status" value="1"/>
</dbReference>
<dbReference type="Proteomes" id="UP000583929">
    <property type="component" value="Unassembled WGS sequence"/>
</dbReference>
<comment type="caution">
    <text evidence="3">The sequence shown here is derived from an EMBL/GenBank/DDBJ whole genome shotgun (WGS) entry which is preliminary data.</text>
</comment>
<dbReference type="InterPro" id="IPR044730">
    <property type="entry name" value="RNase_H-like_dom_plant"/>
</dbReference>
<feature type="region of interest" description="Disordered" evidence="1">
    <location>
        <begin position="161"/>
        <end position="185"/>
    </location>
</feature>
<dbReference type="GO" id="GO:0004523">
    <property type="term" value="F:RNA-DNA hybrid ribonuclease activity"/>
    <property type="evidence" value="ECO:0007669"/>
    <property type="project" value="InterPro"/>
</dbReference>
<dbReference type="InterPro" id="IPR012337">
    <property type="entry name" value="RNaseH-like_sf"/>
</dbReference>
<feature type="region of interest" description="Disordered" evidence="1">
    <location>
        <begin position="99"/>
        <end position="128"/>
    </location>
</feature>
<name>A0A7J6HPV1_CANSA</name>
<gene>
    <name evidence="3" type="ORF">G4B88_019160</name>
</gene>
<feature type="domain" description="RNase H type-1" evidence="2">
    <location>
        <begin position="223"/>
        <end position="344"/>
    </location>
</feature>
<organism evidence="3 4">
    <name type="scientific">Cannabis sativa</name>
    <name type="common">Hemp</name>
    <name type="synonym">Marijuana</name>
    <dbReference type="NCBI Taxonomy" id="3483"/>
    <lineage>
        <taxon>Eukaryota</taxon>
        <taxon>Viridiplantae</taxon>
        <taxon>Streptophyta</taxon>
        <taxon>Embryophyta</taxon>
        <taxon>Tracheophyta</taxon>
        <taxon>Spermatophyta</taxon>
        <taxon>Magnoliopsida</taxon>
        <taxon>eudicotyledons</taxon>
        <taxon>Gunneridae</taxon>
        <taxon>Pentapetalae</taxon>
        <taxon>rosids</taxon>
        <taxon>fabids</taxon>
        <taxon>Rosales</taxon>
        <taxon>Cannabaceae</taxon>
        <taxon>Cannabis</taxon>
    </lineage>
</organism>
<evidence type="ECO:0000259" key="2">
    <source>
        <dbReference type="Pfam" id="PF13456"/>
    </source>
</evidence>
<evidence type="ECO:0000313" key="3">
    <source>
        <dbReference type="EMBL" id="KAF4396360.1"/>
    </source>
</evidence>
<dbReference type="PANTHER" id="PTHR47074">
    <property type="entry name" value="BNAC02G40300D PROTEIN"/>
    <property type="match status" value="1"/>
</dbReference>
<reference evidence="3 4" key="1">
    <citation type="journal article" date="2020" name="bioRxiv">
        <title>Sequence and annotation of 42 cannabis genomes reveals extensive copy number variation in cannabinoid synthesis and pathogen resistance genes.</title>
        <authorList>
            <person name="Mckernan K.J."/>
            <person name="Helbert Y."/>
            <person name="Kane L.T."/>
            <person name="Ebling H."/>
            <person name="Zhang L."/>
            <person name="Liu B."/>
            <person name="Eaton Z."/>
            <person name="Mclaughlin S."/>
            <person name="Kingan S."/>
            <person name="Baybayan P."/>
            <person name="Concepcion G."/>
            <person name="Jordan M."/>
            <person name="Riva A."/>
            <person name="Barbazuk W."/>
            <person name="Harkins T."/>
        </authorList>
    </citation>
    <scope>NUCLEOTIDE SEQUENCE [LARGE SCALE GENOMIC DNA]</scope>
    <source>
        <strain evidence="4">cv. Jamaican Lion 4</strain>
        <tissue evidence="3">Leaf</tissue>
    </source>
</reference>
<dbReference type="InterPro" id="IPR036397">
    <property type="entry name" value="RNaseH_sf"/>
</dbReference>
<dbReference type="GO" id="GO:0003676">
    <property type="term" value="F:nucleic acid binding"/>
    <property type="evidence" value="ECO:0007669"/>
    <property type="project" value="InterPro"/>
</dbReference>
<keyword evidence="4" id="KW-1185">Reference proteome</keyword>
<dbReference type="InterPro" id="IPR052929">
    <property type="entry name" value="RNase_H-like_EbsB-rel"/>
</dbReference>
<dbReference type="AlphaFoldDB" id="A0A7J6HPV1"/>
<accession>A0A7J6HPV1</accession>
<protein>
    <recommendedName>
        <fullName evidence="2">RNase H type-1 domain-containing protein</fullName>
    </recommendedName>
</protein>
<dbReference type="Pfam" id="PF13456">
    <property type="entry name" value="RVT_3"/>
    <property type="match status" value="1"/>
</dbReference>
<evidence type="ECO:0000256" key="1">
    <source>
        <dbReference type="SAM" id="MobiDB-lite"/>
    </source>
</evidence>
<dbReference type="Gene3D" id="3.30.420.10">
    <property type="entry name" value="Ribonuclease H-like superfamily/Ribonuclease H"/>
    <property type="match status" value="1"/>
</dbReference>
<dbReference type="EMBL" id="JAATIQ010000036">
    <property type="protein sequence ID" value="KAF4396360.1"/>
    <property type="molecule type" value="Genomic_DNA"/>
</dbReference>
<proteinExistence type="predicted"/>
<sequence length="351" mass="37849">MLDSFRSVAFNSDGSLFWAFNVCPDFPSPPLPSPASQINPNHLIRRLKHILLCNHSSSASADSHSRNRSDGSEPLSSFDASFSIHSLQHAVNQFLRVQSPTRSITNTNTIPTTPTSPHSQTSPSTIPPPIMTTSTVTHTAKGKGIALPSSTPPRTRPIGLVINDSSPQSSPISSAGTRKHFTRQTTQDYQEAQIHSSVYTVSGSPSPAVLDQLLTPSTTALFVDAALSLNASATGLGMVFVQGMSHIHHYASINKSGASSPIFAEAQALAAGLQWCLSSNLTPEYIFSDCLNLVSKVKGNWHDHSPLSTLVHQIRTFLSRFPEASLLDVSCQHNDKAHSLAKQALRLRDED</sequence>
<feature type="compositionally biased region" description="Low complexity" evidence="1">
    <location>
        <begin position="165"/>
        <end position="174"/>
    </location>
</feature>
<feature type="compositionally biased region" description="Low complexity" evidence="1">
    <location>
        <begin position="99"/>
        <end position="124"/>
    </location>
</feature>
<dbReference type="CDD" id="cd06222">
    <property type="entry name" value="RNase_H_like"/>
    <property type="match status" value="1"/>
</dbReference>
<evidence type="ECO:0000313" key="4">
    <source>
        <dbReference type="Proteomes" id="UP000583929"/>
    </source>
</evidence>
<dbReference type="InterPro" id="IPR002156">
    <property type="entry name" value="RNaseH_domain"/>
</dbReference>